<comment type="caution">
    <text evidence="2">The sequence shown here is derived from an EMBL/GenBank/DDBJ whole genome shotgun (WGS) entry which is preliminary data.</text>
</comment>
<organism evidence="2 3">
    <name type="scientific">Ktedonospora formicarum</name>
    <dbReference type="NCBI Taxonomy" id="2778364"/>
    <lineage>
        <taxon>Bacteria</taxon>
        <taxon>Bacillati</taxon>
        <taxon>Chloroflexota</taxon>
        <taxon>Ktedonobacteria</taxon>
        <taxon>Ktedonobacterales</taxon>
        <taxon>Ktedonobacteraceae</taxon>
        <taxon>Ktedonospora</taxon>
    </lineage>
</organism>
<evidence type="ECO:0000256" key="1">
    <source>
        <dbReference type="SAM" id="MobiDB-lite"/>
    </source>
</evidence>
<evidence type="ECO:0000313" key="2">
    <source>
        <dbReference type="EMBL" id="GHO42908.1"/>
    </source>
</evidence>
<sequence>MDNEYQRDQNLNQGQDTNLGNESSASQPSERKGLFERAKDFVLGKNEDETYQRDEDVTQNAPEADYESYGSGTRRDTISQRDDDIMAQRPTQGNVEREPYQQGSMQPDQDIPGGGVSQGPRQGDVLQEPLQQEPAQGDVSQRPLQGDIAQEPFQRDVTQQDQSTMPDMNQLDREAFDRSQNMSQGTMKDNSTPLDRDQGLNQEPLHSQQFDNQPEENFVTGSEEYDEAGSFDLFSERDEEMYERSWDRDDEVGEQYARSTDDTLVEEPYERRDIEVEDSTSEQDRLSGRSGERVQDKLKDLFKDSGDARSDR</sequence>
<feature type="compositionally biased region" description="Polar residues" evidence="1">
    <location>
        <begin position="156"/>
        <end position="167"/>
    </location>
</feature>
<dbReference type="Proteomes" id="UP000612362">
    <property type="component" value="Unassembled WGS sequence"/>
</dbReference>
<dbReference type="EMBL" id="BNJF01000001">
    <property type="protein sequence ID" value="GHO42908.1"/>
    <property type="molecule type" value="Genomic_DNA"/>
</dbReference>
<dbReference type="AlphaFoldDB" id="A0A8J3HXS6"/>
<feature type="compositionally biased region" description="Polar residues" evidence="1">
    <location>
        <begin position="129"/>
        <end position="143"/>
    </location>
</feature>
<evidence type="ECO:0000313" key="3">
    <source>
        <dbReference type="Proteomes" id="UP000612362"/>
    </source>
</evidence>
<feature type="compositionally biased region" description="Basic and acidic residues" evidence="1">
    <location>
        <begin position="73"/>
        <end position="86"/>
    </location>
</feature>
<keyword evidence="3" id="KW-1185">Reference proteome</keyword>
<proteinExistence type="predicted"/>
<feature type="compositionally biased region" description="Basic and acidic residues" evidence="1">
    <location>
        <begin position="282"/>
        <end position="312"/>
    </location>
</feature>
<protein>
    <submittedName>
        <fullName evidence="2">Uncharacterized protein</fullName>
    </submittedName>
</protein>
<feature type="compositionally biased region" description="Basic and acidic residues" evidence="1">
    <location>
        <begin position="29"/>
        <end position="56"/>
    </location>
</feature>
<dbReference type="RefSeq" id="WP_220192405.1">
    <property type="nucleotide sequence ID" value="NZ_BNJF01000001.1"/>
</dbReference>
<reference evidence="2" key="1">
    <citation type="submission" date="2020-10" db="EMBL/GenBank/DDBJ databases">
        <title>Taxonomic study of unclassified bacteria belonging to the class Ktedonobacteria.</title>
        <authorList>
            <person name="Yabe S."/>
            <person name="Wang C.M."/>
            <person name="Zheng Y."/>
            <person name="Sakai Y."/>
            <person name="Cavaletti L."/>
            <person name="Monciardini P."/>
            <person name="Donadio S."/>
        </authorList>
    </citation>
    <scope>NUCLEOTIDE SEQUENCE</scope>
    <source>
        <strain evidence="2">SOSP1-1</strain>
    </source>
</reference>
<accession>A0A8J3HXS6</accession>
<gene>
    <name evidence="2" type="ORF">KSX_10710</name>
</gene>
<name>A0A8J3HXS6_9CHLR</name>
<feature type="region of interest" description="Disordered" evidence="1">
    <location>
        <begin position="1"/>
        <end position="312"/>
    </location>
</feature>
<feature type="compositionally biased region" description="Polar residues" evidence="1">
    <location>
        <begin position="178"/>
        <end position="212"/>
    </location>
</feature>
<feature type="compositionally biased region" description="Polar residues" evidence="1">
    <location>
        <begin position="8"/>
        <end position="28"/>
    </location>
</feature>